<feature type="transmembrane region" description="Helical" evidence="1">
    <location>
        <begin position="21"/>
        <end position="44"/>
    </location>
</feature>
<gene>
    <name evidence="2" type="ORF">JCM16418_1665</name>
</gene>
<name>W7YGP5_9BACL</name>
<proteinExistence type="predicted"/>
<keyword evidence="3" id="KW-1185">Reference proteome</keyword>
<evidence type="ECO:0000256" key="1">
    <source>
        <dbReference type="SAM" id="Phobius"/>
    </source>
</evidence>
<protein>
    <submittedName>
        <fullName evidence="2">Uncharacterized protein</fullName>
    </submittedName>
</protein>
<evidence type="ECO:0000313" key="3">
    <source>
        <dbReference type="Proteomes" id="UP000019364"/>
    </source>
</evidence>
<dbReference type="STRING" id="1236976.JCM16418_1665"/>
<organism evidence="2 3">
    <name type="scientific">Paenibacillus pini JCM 16418</name>
    <dbReference type="NCBI Taxonomy" id="1236976"/>
    <lineage>
        <taxon>Bacteria</taxon>
        <taxon>Bacillati</taxon>
        <taxon>Bacillota</taxon>
        <taxon>Bacilli</taxon>
        <taxon>Bacillales</taxon>
        <taxon>Paenibacillaceae</taxon>
        <taxon>Paenibacillus</taxon>
    </lineage>
</organism>
<sequence>MKRNNESNDLNFVIRWMETKILTDTVMNRFIILLSGIAISFGIHESRYFNSQGYLVSLVSYHNWLMEWIMIIVMGLFIGIFTYFIKGFIMFLVLKICGGDVSYKLSRRILLYSGLPIYIVAIFIENINMLLYDIYFTNIKLSITLEYLWLTLMICSFVLFLYLLFYLSRKRSNTGLIRSLIFLIIIPFIFNVLYISKVLYLEEWTKVYKVIPRFF</sequence>
<dbReference type="EMBL" id="BAVZ01000004">
    <property type="protein sequence ID" value="GAF07637.1"/>
    <property type="molecule type" value="Genomic_DNA"/>
</dbReference>
<accession>W7YGP5</accession>
<dbReference type="AlphaFoldDB" id="W7YGP5"/>
<reference evidence="2 3" key="1">
    <citation type="journal article" date="2014" name="Genome Announc.">
        <title>Draft Genome Sequence of Paenibacillus pini JCM 16418T, Isolated from the Rhizosphere of Pine Tree.</title>
        <authorList>
            <person name="Yuki M."/>
            <person name="Oshima K."/>
            <person name="Suda W."/>
            <person name="Oshida Y."/>
            <person name="Kitamura K."/>
            <person name="Iida Y."/>
            <person name="Hattori M."/>
            <person name="Ohkuma M."/>
        </authorList>
    </citation>
    <scope>NUCLEOTIDE SEQUENCE [LARGE SCALE GENOMIC DNA]</scope>
    <source>
        <strain evidence="2 3">JCM 16418</strain>
    </source>
</reference>
<dbReference type="Proteomes" id="UP000019364">
    <property type="component" value="Unassembled WGS sequence"/>
</dbReference>
<feature type="transmembrane region" description="Helical" evidence="1">
    <location>
        <begin position="109"/>
        <end position="127"/>
    </location>
</feature>
<keyword evidence="1" id="KW-0812">Transmembrane</keyword>
<feature type="transmembrane region" description="Helical" evidence="1">
    <location>
        <begin position="179"/>
        <end position="200"/>
    </location>
</feature>
<comment type="caution">
    <text evidence="2">The sequence shown here is derived from an EMBL/GenBank/DDBJ whole genome shotgun (WGS) entry which is preliminary data.</text>
</comment>
<feature type="transmembrane region" description="Helical" evidence="1">
    <location>
        <begin position="147"/>
        <end position="167"/>
    </location>
</feature>
<keyword evidence="1" id="KW-0472">Membrane</keyword>
<keyword evidence="1" id="KW-1133">Transmembrane helix</keyword>
<feature type="transmembrane region" description="Helical" evidence="1">
    <location>
        <begin position="64"/>
        <end position="97"/>
    </location>
</feature>
<evidence type="ECO:0000313" key="2">
    <source>
        <dbReference type="EMBL" id="GAF07637.1"/>
    </source>
</evidence>